<sequence length="355" mass="39643">MVNWNDPVILARTYLDFVKLEHALAGVYIWEYVTNLHYEWDFMARKRKWLWTLSIYSFCRFCCLMFTILNLVGMDVTTEINCQAWIQAALTFADLALVSASLLIVLRIAAIWERNIYVIGLSGTIWLVNAAFWLRDIIRSKGLWNPLEGGCLDLLTERGKPLAVISFSTDASLLAIMLVGLFFKGEAVRFGIWRTLYHQGLIWLSMATIAEVPVIILLFKNINDVWNLMFQTPALLIMVIGATRMYRSLSNYGQTSEISSGGLPPSATKNTGPQPSSLQFGRTAASTTNASYAMRPIEIAVHRQHDGDGYGARSQDLDKVRTVDLEVGAVGAVDGDHALYGTKEKAGSRHSSDGY</sequence>
<comment type="caution">
    <text evidence="1">The sequence shown here is derived from an EMBL/GenBank/DDBJ whole genome shotgun (WGS) entry which is preliminary data.</text>
</comment>
<evidence type="ECO:0000313" key="1">
    <source>
        <dbReference type="EMBL" id="KAI0047722.1"/>
    </source>
</evidence>
<accession>A0ACB8RV84</accession>
<gene>
    <name evidence="1" type="ORF">FA95DRAFT_1605853</name>
</gene>
<organism evidence="1 2">
    <name type="scientific">Auriscalpium vulgare</name>
    <dbReference type="NCBI Taxonomy" id="40419"/>
    <lineage>
        <taxon>Eukaryota</taxon>
        <taxon>Fungi</taxon>
        <taxon>Dikarya</taxon>
        <taxon>Basidiomycota</taxon>
        <taxon>Agaricomycotina</taxon>
        <taxon>Agaricomycetes</taxon>
        <taxon>Russulales</taxon>
        <taxon>Auriscalpiaceae</taxon>
        <taxon>Auriscalpium</taxon>
    </lineage>
</organism>
<reference evidence="1" key="2">
    <citation type="journal article" date="2022" name="New Phytol.">
        <title>Evolutionary transition to the ectomycorrhizal habit in the genomes of a hyperdiverse lineage of mushroom-forming fungi.</title>
        <authorList>
            <person name="Looney B."/>
            <person name="Miyauchi S."/>
            <person name="Morin E."/>
            <person name="Drula E."/>
            <person name="Courty P.E."/>
            <person name="Kohler A."/>
            <person name="Kuo A."/>
            <person name="LaButti K."/>
            <person name="Pangilinan J."/>
            <person name="Lipzen A."/>
            <person name="Riley R."/>
            <person name="Andreopoulos W."/>
            <person name="He G."/>
            <person name="Johnson J."/>
            <person name="Nolan M."/>
            <person name="Tritt A."/>
            <person name="Barry K.W."/>
            <person name="Grigoriev I.V."/>
            <person name="Nagy L.G."/>
            <person name="Hibbett D."/>
            <person name="Henrissat B."/>
            <person name="Matheny P.B."/>
            <person name="Labbe J."/>
            <person name="Martin F.M."/>
        </authorList>
    </citation>
    <scope>NUCLEOTIDE SEQUENCE</scope>
    <source>
        <strain evidence="1">FP105234-sp</strain>
    </source>
</reference>
<evidence type="ECO:0000313" key="2">
    <source>
        <dbReference type="Proteomes" id="UP000814033"/>
    </source>
</evidence>
<dbReference type="Proteomes" id="UP000814033">
    <property type="component" value="Unassembled WGS sequence"/>
</dbReference>
<dbReference type="EMBL" id="MU275899">
    <property type="protein sequence ID" value="KAI0047722.1"/>
    <property type="molecule type" value="Genomic_DNA"/>
</dbReference>
<protein>
    <submittedName>
        <fullName evidence="1">Uncharacterized protein</fullName>
    </submittedName>
</protein>
<keyword evidence="2" id="KW-1185">Reference proteome</keyword>
<proteinExistence type="predicted"/>
<reference evidence="1" key="1">
    <citation type="submission" date="2021-02" db="EMBL/GenBank/DDBJ databases">
        <authorList>
            <consortium name="DOE Joint Genome Institute"/>
            <person name="Ahrendt S."/>
            <person name="Looney B.P."/>
            <person name="Miyauchi S."/>
            <person name="Morin E."/>
            <person name="Drula E."/>
            <person name="Courty P.E."/>
            <person name="Chicoki N."/>
            <person name="Fauchery L."/>
            <person name="Kohler A."/>
            <person name="Kuo A."/>
            <person name="Labutti K."/>
            <person name="Pangilinan J."/>
            <person name="Lipzen A."/>
            <person name="Riley R."/>
            <person name="Andreopoulos W."/>
            <person name="He G."/>
            <person name="Johnson J."/>
            <person name="Barry K.W."/>
            <person name="Grigoriev I.V."/>
            <person name="Nagy L."/>
            <person name="Hibbett D."/>
            <person name="Henrissat B."/>
            <person name="Matheny P.B."/>
            <person name="Labbe J."/>
            <person name="Martin F."/>
        </authorList>
    </citation>
    <scope>NUCLEOTIDE SEQUENCE</scope>
    <source>
        <strain evidence="1">FP105234-sp</strain>
    </source>
</reference>
<name>A0ACB8RV84_9AGAM</name>